<organism evidence="8 9">
    <name type="scientific">Niveispirillum lacus</name>
    <dbReference type="NCBI Taxonomy" id="1981099"/>
    <lineage>
        <taxon>Bacteria</taxon>
        <taxon>Pseudomonadati</taxon>
        <taxon>Pseudomonadota</taxon>
        <taxon>Alphaproteobacteria</taxon>
        <taxon>Rhodospirillales</taxon>
        <taxon>Azospirillaceae</taxon>
        <taxon>Niveispirillum</taxon>
    </lineage>
</organism>
<dbReference type="GO" id="GO:0046872">
    <property type="term" value="F:metal ion binding"/>
    <property type="evidence" value="ECO:0007669"/>
    <property type="project" value="UniProtKB-KW"/>
</dbReference>
<evidence type="ECO:0000256" key="3">
    <source>
        <dbReference type="ARBA" id="ARBA00023004"/>
    </source>
</evidence>
<evidence type="ECO:0000256" key="2">
    <source>
        <dbReference type="ARBA" id="ARBA00022723"/>
    </source>
</evidence>
<dbReference type="OrthoDB" id="9800167at2"/>
<dbReference type="PANTHER" id="PTHR21496">
    <property type="entry name" value="FERREDOXIN-RELATED"/>
    <property type="match status" value="1"/>
</dbReference>
<dbReference type="PANTHER" id="PTHR21496:SF0">
    <property type="entry name" value="RIESKE DOMAIN-CONTAINING PROTEIN"/>
    <property type="match status" value="1"/>
</dbReference>
<feature type="domain" description="Rieske" evidence="7">
    <location>
        <begin position="3"/>
        <end position="99"/>
    </location>
</feature>
<evidence type="ECO:0000256" key="5">
    <source>
        <dbReference type="ARBA" id="ARBA00034078"/>
    </source>
</evidence>
<comment type="similarity">
    <text evidence="6">Belongs to the bacterial ring-hydroxylating dioxygenase ferredoxin component family.</text>
</comment>
<dbReference type="InterPro" id="IPR017941">
    <property type="entry name" value="Rieske_2Fe-2S"/>
</dbReference>
<reference evidence="8 9" key="1">
    <citation type="submission" date="2017-07" db="EMBL/GenBank/DDBJ databases">
        <title>Niveispirillum cyanobacteriorum sp. nov., isolated from cyanobacterial aggregates in a eutrophic lake.</title>
        <authorList>
            <person name="Cai H."/>
        </authorList>
    </citation>
    <scope>NUCLEOTIDE SEQUENCE [LARGE SCALE GENOMIC DNA]</scope>
    <source>
        <strain evidence="9">TH1-14</strain>
    </source>
</reference>
<comment type="cofactor">
    <cofactor evidence="5">
        <name>[2Fe-2S] cluster</name>
        <dbReference type="ChEBI" id="CHEBI:190135"/>
    </cofactor>
</comment>
<keyword evidence="2" id="KW-0479">Metal-binding</keyword>
<dbReference type="RefSeq" id="WP_094454338.1">
    <property type="nucleotide sequence ID" value="NZ_NOXU01000023.1"/>
</dbReference>
<dbReference type="GO" id="GO:0051537">
    <property type="term" value="F:2 iron, 2 sulfur cluster binding"/>
    <property type="evidence" value="ECO:0007669"/>
    <property type="project" value="UniProtKB-KW"/>
</dbReference>
<dbReference type="AlphaFoldDB" id="A0A255Z5I5"/>
<dbReference type="Gene3D" id="2.102.10.10">
    <property type="entry name" value="Rieske [2Fe-2S] iron-sulphur domain"/>
    <property type="match status" value="1"/>
</dbReference>
<dbReference type="InterPro" id="IPR036922">
    <property type="entry name" value="Rieske_2Fe-2S_sf"/>
</dbReference>
<dbReference type="EMBL" id="NOXU01000023">
    <property type="protein sequence ID" value="OYQ36145.1"/>
    <property type="molecule type" value="Genomic_DNA"/>
</dbReference>
<evidence type="ECO:0000256" key="1">
    <source>
        <dbReference type="ARBA" id="ARBA00022714"/>
    </source>
</evidence>
<dbReference type="PROSITE" id="PS51296">
    <property type="entry name" value="RIESKE"/>
    <property type="match status" value="1"/>
</dbReference>
<evidence type="ECO:0000256" key="4">
    <source>
        <dbReference type="ARBA" id="ARBA00023014"/>
    </source>
</evidence>
<dbReference type="Proteomes" id="UP000216998">
    <property type="component" value="Unassembled WGS sequence"/>
</dbReference>
<keyword evidence="4" id="KW-0411">Iron-sulfur</keyword>
<dbReference type="Pfam" id="PF00355">
    <property type="entry name" value="Rieske"/>
    <property type="match status" value="1"/>
</dbReference>
<keyword evidence="3" id="KW-0408">Iron</keyword>
<protein>
    <recommendedName>
        <fullName evidence="7">Rieske domain-containing protein</fullName>
    </recommendedName>
</protein>
<sequence>MEHDVCALADLPDGGKLRVDAGGEDVLLCRSSSDIRAVRNMCTHAASTLEEGRLRNGILSCPLHGARFDLSDGGRCLGGAGYRPLTLFPVRVADGRVLVTVEG</sequence>
<evidence type="ECO:0000313" key="8">
    <source>
        <dbReference type="EMBL" id="OYQ36145.1"/>
    </source>
</evidence>
<proteinExistence type="inferred from homology"/>
<evidence type="ECO:0000259" key="7">
    <source>
        <dbReference type="PROSITE" id="PS51296"/>
    </source>
</evidence>
<evidence type="ECO:0000256" key="6">
    <source>
        <dbReference type="ARBA" id="ARBA00038001"/>
    </source>
</evidence>
<dbReference type="SUPFAM" id="SSF50022">
    <property type="entry name" value="ISP domain"/>
    <property type="match status" value="1"/>
</dbReference>
<keyword evidence="1" id="KW-0001">2Fe-2S</keyword>
<comment type="caution">
    <text evidence="8">The sequence shown here is derived from an EMBL/GenBank/DDBJ whole genome shotgun (WGS) entry which is preliminary data.</text>
</comment>
<keyword evidence="9" id="KW-1185">Reference proteome</keyword>
<evidence type="ECO:0000313" key="9">
    <source>
        <dbReference type="Proteomes" id="UP000216998"/>
    </source>
</evidence>
<name>A0A255Z5I5_9PROT</name>
<gene>
    <name evidence="8" type="ORF">CHU95_04945</name>
</gene>
<accession>A0A255Z5I5</accession>